<evidence type="ECO:0000313" key="3">
    <source>
        <dbReference type="Proteomes" id="UP000578112"/>
    </source>
</evidence>
<proteinExistence type="predicted"/>
<feature type="domain" description="CobE/GbiG C-terminal" evidence="1">
    <location>
        <begin position="7"/>
        <end position="125"/>
    </location>
</feature>
<dbReference type="Gene3D" id="3.30.420.180">
    <property type="entry name" value="CobE/GbiG C-terminal domain"/>
    <property type="match status" value="1"/>
</dbReference>
<dbReference type="InterPro" id="IPR036518">
    <property type="entry name" value="CobE/GbiG_C_sf"/>
</dbReference>
<dbReference type="EMBL" id="JACHNH010000001">
    <property type="protein sequence ID" value="MBB4762253.1"/>
    <property type="molecule type" value="Genomic_DNA"/>
</dbReference>
<dbReference type="SUPFAM" id="SSF159664">
    <property type="entry name" value="CobE/GbiG C-terminal domain-like"/>
    <property type="match status" value="1"/>
</dbReference>
<dbReference type="Pfam" id="PF01890">
    <property type="entry name" value="CbiG_C"/>
    <property type="match status" value="1"/>
</dbReference>
<dbReference type="PANTHER" id="PTHR37477:SF1">
    <property type="entry name" value="COBALT-PRECORRIN-5A HYDROLASE"/>
    <property type="match status" value="1"/>
</dbReference>
<accession>A0A7W7HWV0</accession>
<protein>
    <submittedName>
        <fullName evidence="2">Cobalamin biosynthesis protein CbiG</fullName>
    </submittedName>
</protein>
<dbReference type="GO" id="GO:0009236">
    <property type="term" value="P:cobalamin biosynthetic process"/>
    <property type="evidence" value="ECO:0007669"/>
    <property type="project" value="InterPro"/>
</dbReference>
<dbReference type="RefSeq" id="WP_203709189.1">
    <property type="nucleotide sequence ID" value="NZ_BOMK01000012.1"/>
</dbReference>
<dbReference type="AlphaFoldDB" id="A0A7W7HWV0"/>
<evidence type="ECO:0000313" key="2">
    <source>
        <dbReference type="EMBL" id="MBB4762253.1"/>
    </source>
</evidence>
<dbReference type="InterPro" id="IPR002750">
    <property type="entry name" value="CobE/GbiG_C"/>
</dbReference>
<dbReference type="Proteomes" id="UP000578112">
    <property type="component" value="Unassembled WGS sequence"/>
</dbReference>
<organism evidence="2 3">
    <name type="scientific">Actinoplanes digitatis</name>
    <dbReference type="NCBI Taxonomy" id="1868"/>
    <lineage>
        <taxon>Bacteria</taxon>
        <taxon>Bacillati</taxon>
        <taxon>Actinomycetota</taxon>
        <taxon>Actinomycetes</taxon>
        <taxon>Micromonosporales</taxon>
        <taxon>Micromonosporaceae</taxon>
        <taxon>Actinoplanes</taxon>
    </lineage>
</organism>
<evidence type="ECO:0000259" key="1">
    <source>
        <dbReference type="Pfam" id="PF01890"/>
    </source>
</evidence>
<dbReference type="PANTHER" id="PTHR37477">
    <property type="entry name" value="COBALT-PRECORRIN-5A HYDROLASE"/>
    <property type="match status" value="1"/>
</dbReference>
<comment type="caution">
    <text evidence="2">The sequence shown here is derived from an EMBL/GenBank/DDBJ whole genome shotgun (WGS) entry which is preliminary data.</text>
</comment>
<sequence>MISTGLVVLGLGARSGTLEDELAAAAGAALAAVCLRPADVGVLATLDRRAGEPGPRAVADRNGWRIVAFTAAELATVDVPHPSAEVAHRSGTPSVAEAAALLAAGPGATLILPKLAFPAATVAIARGTGPEA</sequence>
<reference evidence="2 3" key="1">
    <citation type="submission" date="2020-08" db="EMBL/GenBank/DDBJ databases">
        <title>Sequencing the genomes of 1000 actinobacteria strains.</title>
        <authorList>
            <person name="Klenk H.-P."/>
        </authorList>
    </citation>
    <scope>NUCLEOTIDE SEQUENCE [LARGE SCALE GENOMIC DNA]</scope>
    <source>
        <strain evidence="2 3">DSM 43149</strain>
    </source>
</reference>
<name>A0A7W7HWV0_9ACTN</name>
<gene>
    <name evidence="2" type="ORF">BJ971_002809</name>
</gene>
<dbReference type="InterPro" id="IPR052553">
    <property type="entry name" value="CbiG_hydrolase"/>
</dbReference>
<keyword evidence="3" id="KW-1185">Reference proteome</keyword>